<dbReference type="AlphaFoldDB" id="A0A9P5ZY37"/>
<name>A0A9P5ZY37_PLEER</name>
<accession>A0A9P5ZY37</accession>
<gene>
    <name evidence="3" type="ORF">BDN71DRAFT_1447264</name>
</gene>
<keyword evidence="2" id="KW-1133">Transmembrane helix</keyword>
<dbReference type="EMBL" id="MU154560">
    <property type="protein sequence ID" value="KAF9495602.1"/>
    <property type="molecule type" value="Genomic_DNA"/>
</dbReference>
<comment type="caution">
    <text evidence="3">The sequence shown here is derived from an EMBL/GenBank/DDBJ whole genome shotgun (WGS) entry which is preliminary data.</text>
</comment>
<evidence type="ECO:0000256" key="1">
    <source>
        <dbReference type="SAM" id="MobiDB-lite"/>
    </source>
</evidence>
<feature type="region of interest" description="Disordered" evidence="1">
    <location>
        <begin position="1"/>
        <end position="22"/>
    </location>
</feature>
<organism evidence="3 4">
    <name type="scientific">Pleurotus eryngii</name>
    <name type="common">Boletus of the steppes</name>
    <dbReference type="NCBI Taxonomy" id="5323"/>
    <lineage>
        <taxon>Eukaryota</taxon>
        <taxon>Fungi</taxon>
        <taxon>Dikarya</taxon>
        <taxon>Basidiomycota</taxon>
        <taxon>Agaricomycotina</taxon>
        <taxon>Agaricomycetes</taxon>
        <taxon>Agaricomycetidae</taxon>
        <taxon>Agaricales</taxon>
        <taxon>Pleurotineae</taxon>
        <taxon>Pleurotaceae</taxon>
        <taxon>Pleurotus</taxon>
    </lineage>
</organism>
<keyword evidence="2" id="KW-0812">Transmembrane</keyword>
<feature type="transmembrane region" description="Helical" evidence="2">
    <location>
        <begin position="238"/>
        <end position="260"/>
    </location>
</feature>
<keyword evidence="2" id="KW-0472">Membrane</keyword>
<sequence>MRYLTSPLPSSLRRNGPNALDRCTDERTSSIFSYNQNRTPSTLQIRTAQVGARIEEQYRALLVLCFLAASQGISMGAEGSTHKADAQTDEKTLVQPLQSIESVSSFRASREWRGKDTDVESQPCRFHMQNESRVDAALDSSLAKSFSMVLLISTFCAGILIAFLSLMVDIRGDGFQSSFRSGQIYDTGGTLLGLLALALDLSLAAFSGVNAAISSSRFVTTTGIPGRSRSPFSQQTRLVVCVLLQLVVAVLFDASMVLFIALYDTVIAVVIGSIILLGLIFITYDLFLLTRWSSDKLSR</sequence>
<feature type="transmembrane region" description="Helical" evidence="2">
    <location>
        <begin position="148"/>
        <end position="168"/>
    </location>
</feature>
<dbReference type="Proteomes" id="UP000807025">
    <property type="component" value="Unassembled WGS sequence"/>
</dbReference>
<evidence type="ECO:0000313" key="3">
    <source>
        <dbReference type="EMBL" id="KAF9495602.1"/>
    </source>
</evidence>
<feature type="transmembrane region" description="Helical" evidence="2">
    <location>
        <begin position="188"/>
        <end position="209"/>
    </location>
</feature>
<keyword evidence="4" id="KW-1185">Reference proteome</keyword>
<protein>
    <submittedName>
        <fullName evidence="3">Uncharacterized protein</fullName>
    </submittedName>
</protein>
<proteinExistence type="predicted"/>
<reference evidence="3" key="1">
    <citation type="submission" date="2020-11" db="EMBL/GenBank/DDBJ databases">
        <authorList>
            <consortium name="DOE Joint Genome Institute"/>
            <person name="Ahrendt S."/>
            <person name="Riley R."/>
            <person name="Andreopoulos W."/>
            <person name="Labutti K."/>
            <person name="Pangilinan J."/>
            <person name="Ruiz-Duenas F.J."/>
            <person name="Barrasa J.M."/>
            <person name="Sanchez-Garcia M."/>
            <person name="Camarero S."/>
            <person name="Miyauchi S."/>
            <person name="Serrano A."/>
            <person name="Linde D."/>
            <person name="Babiker R."/>
            <person name="Drula E."/>
            <person name="Ayuso-Fernandez I."/>
            <person name="Pacheco R."/>
            <person name="Padilla G."/>
            <person name="Ferreira P."/>
            <person name="Barriuso J."/>
            <person name="Kellner H."/>
            <person name="Castanera R."/>
            <person name="Alfaro M."/>
            <person name="Ramirez L."/>
            <person name="Pisabarro A.G."/>
            <person name="Kuo A."/>
            <person name="Tritt A."/>
            <person name="Lipzen A."/>
            <person name="He G."/>
            <person name="Yan M."/>
            <person name="Ng V."/>
            <person name="Cullen D."/>
            <person name="Martin F."/>
            <person name="Rosso M.-N."/>
            <person name="Henrissat B."/>
            <person name="Hibbett D."/>
            <person name="Martinez A.T."/>
            <person name="Grigoriev I.V."/>
        </authorList>
    </citation>
    <scope>NUCLEOTIDE SEQUENCE</scope>
    <source>
        <strain evidence="3">ATCC 90797</strain>
    </source>
</reference>
<feature type="transmembrane region" description="Helical" evidence="2">
    <location>
        <begin position="266"/>
        <end position="289"/>
    </location>
</feature>
<dbReference type="OrthoDB" id="10411843at2759"/>
<evidence type="ECO:0000256" key="2">
    <source>
        <dbReference type="SAM" id="Phobius"/>
    </source>
</evidence>
<evidence type="ECO:0000313" key="4">
    <source>
        <dbReference type="Proteomes" id="UP000807025"/>
    </source>
</evidence>